<evidence type="ECO:0000313" key="4">
    <source>
        <dbReference type="Proteomes" id="UP001165384"/>
    </source>
</evidence>
<feature type="domain" description="DUF4142" evidence="2">
    <location>
        <begin position="96"/>
        <end position="231"/>
    </location>
</feature>
<feature type="region of interest" description="Disordered" evidence="1">
    <location>
        <begin position="27"/>
        <end position="74"/>
    </location>
</feature>
<comment type="caution">
    <text evidence="3">The sequence shown here is derived from an EMBL/GenBank/DDBJ whole genome shotgun (WGS) entry which is preliminary data.</text>
</comment>
<dbReference type="Gene3D" id="1.20.1260.10">
    <property type="match status" value="1"/>
</dbReference>
<accession>A0ABS9K6F3</accession>
<evidence type="ECO:0000313" key="3">
    <source>
        <dbReference type="EMBL" id="MCG2578743.1"/>
    </source>
</evidence>
<reference evidence="3" key="1">
    <citation type="submission" date="2022-01" db="EMBL/GenBank/DDBJ databases">
        <authorList>
            <person name="Jo J.-H."/>
            <person name="Im W.-T."/>
        </authorList>
    </citation>
    <scope>NUCLEOTIDE SEQUENCE</scope>
    <source>
        <strain evidence="3">XY25</strain>
    </source>
</reference>
<dbReference type="InterPro" id="IPR012347">
    <property type="entry name" value="Ferritin-like"/>
</dbReference>
<feature type="compositionally biased region" description="Polar residues" evidence="1">
    <location>
        <begin position="32"/>
        <end position="44"/>
    </location>
</feature>
<evidence type="ECO:0000256" key="1">
    <source>
        <dbReference type="SAM" id="MobiDB-lite"/>
    </source>
</evidence>
<gene>
    <name evidence="3" type="ORF">LZ012_17230</name>
</gene>
<dbReference type="PANTHER" id="PTHR38593:SF1">
    <property type="entry name" value="BLR2558 PROTEIN"/>
    <property type="match status" value="1"/>
</dbReference>
<dbReference type="InterPro" id="IPR025419">
    <property type="entry name" value="DUF4142"/>
</dbReference>
<dbReference type="PROSITE" id="PS51257">
    <property type="entry name" value="PROKAR_LIPOPROTEIN"/>
    <property type="match status" value="1"/>
</dbReference>
<dbReference type="Pfam" id="PF13628">
    <property type="entry name" value="DUF4142"/>
    <property type="match status" value="1"/>
</dbReference>
<proteinExistence type="predicted"/>
<keyword evidence="4" id="KW-1185">Reference proteome</keyword>
<dbReference type="Proteomes" id="UP001165384">
    <property type="component" value="Unassembled WGS sequence"/>
</dbReference>
<protein>
    <submittedName>
        <fullName evidence="3">DUF4142 domain-containing protein</fullName>
    </submittedName>
</protein>
<evidence type="ECO:0000259" key="2">
    <source>
        <dbReference type="Pfam" id="PF13628"/>
    </source>
</evidence>
<name>A0ABS9K6F3_9RHOO</name>
<sequence length="240" mass="25452">MDRLLNWSIGTVAVLALAMLACGRSEKLPKPSTESSARGSTSPETGSVASTGTPAAASAATSTTTPSTMSPVGATTTAATGQVAPTQAGLPVAAIERTFIAEAAASGLAEIDAGRMMAARSTDPGIKSYARQLEREHMSANDELKRIAEGKGIVVPAIVSKETRELLDRLRGMPAAEGDRTFVREFGIETHNKAIQLFEKEAREGQDPQLRAFAEQTLPRLREHLTMAQQLQRQGKVTTH</sequence>
<dbReference type="RefSeq" id="WP_275712136.1">
    <property type="nucleotide sequence ID" value="NZ_JAKLTN010000004.1"/>
</dbReference>
<organism evidence="3 4">
    <name type="scientific">Dechloromonas hankyongensis</name>
    <dbReference type="NCBI Taxonomy" id="2908002"/>
    <lineage>
        <taxon>Bacteria</taxon>
        <taxon>Pseudomonadati</taxon>
        <taxon>Pseudomonadota</taxon>
        <taxon>Betaproteobacteria</taxon>
        <taxon>Rhodocyclales</taxon>
        <taxon>Azonexaceae</taxon>
        <taxon>Dechloromonas</taxon>
    </lineage>
</organism>
<dbReference type="EMBL" id="JAKLTN010000004">
    <property type="protein sequence ID" value="MCG2578743.1"/>
    <property type="molecule type" value="Genomic_DNA"/>
</dbReference>
<dbReference type="PANTHER" id="PTHR38593">
    <property type="entry name" value="BLR2558 PROTEIN"/>
    <property type="match status" value="1"/>
</dbReference>
<feature type="compositionally biased region" description="Low complexity" evidence="1">
    <location>
        <begin position="45"/>
        <end position="74"/>
    </location>
</feature>